<name>A0A0L8V3C5_9BACT</name>
<comment type="caution">
    <text evidence="2">The sequence shown here is derived from an EMBL/GenBank/DDBJ whole genome shotgun (WGS) entry which is preliminary data.</text>
</comment>
<dbReference type="RefSeq" id="WP_053188574.1">
    <property type="nucleotide sequence ID" value="NZ_LGIA01000215.1"/>
</dbReference>
<sequence>MKKLVVLIFLIGVIKIANAQSDVIEYLKAGTEDAGTLIQPYLNPFASGLGDGLNNGWYYTAETHKRLGFDFSVSVSAVKVPGSAKSYDLSQLSFNNIRLADPADAIAPTIAGDEMSGPQLYLLNPNDPNETIGSFYSPQGLELDIIPVPVAQLGIGLLPHTDVLVRYVPKLKFNEEGDDKDETQVGLFGLGVKHSFKDWIPAIKHLPFDAAVFASFSNITAQSGINFTPADYGVNDPDYVQDDNQQLDIETSTVKFGLIVSKKVAFITFFGGIGNSQSKSDASLTGRYPIVNDYADGEIVLVDLVDPVKLKFESSNISLDAGLRLKMAFFNIFASINKAEYTSLNAGVSLSVR</sequence>
<evidence type="ECO:0008006" key="4">
    <source>
        <dbReference type="Google" id="ProtNLM"/>
    </source>
</evidence>
<accession>A0A0L8V3C5</accession>
<proteinExistence type="predicted"/>
<feature type="signal peptide" evidence="1">
    <location>
        <begin position="1"/>
        <end position="19"/>
    </location>
</feature>
<keyword evidence="1" id="KW-0732">Signal</keyword>
<evidence type="ECO:0000313" key="2">
    <source>
        <dbReference type="EMBL" id="KOH42702.1"/>
    </source>
</evidence>
<keyword evidence="3" id="KW-1185">Reference proteome</keyword>
<dbReference type="Pfam" id="PF20230">
    <property type="entry name" value="DUF6588"/>
    <property type="match status" value="1"/>
</dbReference>
<dbReference type="InterPro" id="IPR046495">
    <property type="entry name" value="DUF6588"/>
</dbReference>
<dbReference type="OrthoDB" id="9775382at2"/>
<feature type="chain" id="PRO_5005591172" description="Transporter" evidence="1">
    <location>
        <begin position="20"/>
        <end position="353"/>
    </location>
</feature>
<dbReference type="STRING" id="1409788.NC99_44870"/>
<dbReference type="AlphaFoldDB" id="A0A0L8V3C5"/>
<gene>
    <name evidence="2" type="ORF">NC99_44870</name>
</gene>
<dbReference type="EMBL" id="LGIA01000215">
    <property type="protein sequence ID" value="KOH42702.1"/>
    <property type="molecule type" value="Genomic_DNA"/>
</dbReference>
<protein>
    <recommendedName>
        <fullName evidence="4">Transporter</fullName>
    </recommendedName>
</protein>
<organism evidence="2 3">
    <name type="scientific">Sunxiuqinia dokdonensis</name>
    <dbReference type="NCBI Taxonomy" id="1409788"/>
    <lineage>
        <taxon>Bacteria</taxon>
        <taxon>Pseudomonadati</taxon>
        <taxon>Bacteroidota</taxon>
        <taxon>Bacteroidia</taxon>
        <taxon>Marinilabiliales</taxon>
        <taxon>Prolixibacteraceae</taxon>
        <taxon>Sunxiuqinia</taxon>
    </lineage>
</organism>
<evidence type="ECO:0000256" key="1">
    <source>
        <dbReference type="SAM" id="SignalP"/>
    </source>
</evidence>
<reference evidence="3" key="1">
    <citation type="submission" date="2015-07" db="EMBL/GenBank/DDBJ databases">
        <title>Genome sequencing of Sunxiuqinia dokdonensis strain SK.</title>
        <authorList>
            <person name="Ahn S."/>
            <person name="Kim B.-C."/>
        </authorList>
    </citation>
    <scope>NUCLEOTIDE SEQUENCE [LARGE SCALE GENOMIC DNA]</scope>
    <source>
        <strain evidence="3">SK</strain>
    </source>
</reference>
<dbReference type="Proteomes" id="UP000036958">
    <property type="component" value="Unassembled WGS sequence"/>
</dbReference>
<evidence type="ECO:0000313" key="3">
    <source>
        <dbReference type="Proteomes" id="UP000036958"/>
    </source>
</evidence>